<evidence type="ECO:0000313" key="4">
    <source>
        <dbReference type="Proteomes" id="UP001242368"/>
    </source>
</evidence>
<dbReference type="Proteomes" id="UP001242368">
    <property type="component" value="Unassembled WGS sequence"/>
</dbReference>
<dbReference type="PROSITE" id="PS50846">
    <property type="entry name" value="HMA_2"/>
    <property type="match status" value="1"/>
</dbReference>
<dbReference type="RefSeq" id="WP_290364384.1">
    <property type="nucleotide sequence ID" value="NZ_JAUFQU010000001.1"/>
</dbReference>
<proteinExistence type="predicted"/>
<protein>
    <submittedName>
        <fullName evidence="3">Heavy-metal-associated domain-containing protein</fullName>
    </submittedName>
</protein>
<reference evidence="3" key="3">
    <citation type="submission" date="2023-06" db="EMBL/GenBank/DDBJ databases">
        <authorList>
            <person name="Lucena T."/>
            <person name="Sun Q."/>
        </authorList>
    </citation>
    <scope>NUCLEOTIDE SEQUENCE</scope>
    <source>
        <strain evidence="3">CECT 7184</strain>
    </source>
</reference>
<reference evidence="3" key="1">
    <citation type="journal article" date="2014" name="Int. J. Syst. Evol. Microbiol.">
        <title>Complete genome of a new Firmicutes species belonging to the dominant human colonic microbiota ('Ruminococcus bicirculans') reveals two chromosomes and a selective capacity to utilize plant glucans.</title>
        <authorList>
            <consortium name="NISC Comparative Sequencing Program"/>
            <person name="Wegmann U."/>
            <person name="Louis P."/>
            <person name="Goesmann A."/>
            <person name="Henrissat B."/>
            <person name="Duncan S.H."/>
            <person name="Flint H.J."/>
        </authorList>
    </citation>
    <scope>NUCLEOTIDE SEQUENCE</scope>
    <source>
        <strain evidence="3">CECT 7184</strain>
    </source>
</reference>
<evidence type="ECO:0000259" key="1">
    <source>
        <dbReference type="PROSITE" id="PS50846"/>
    </source>
</evidence>
<dbReference type="EMBL" id="JAUFQU010000003">
    <property type="protein sequence ID" value="MDN3708859.1"/>
    <property type="molecule type" value="Genomic_DNA"/>
</dbReference>
<feature type="domain" description="HMA" evidence="1">
    <location>
        <begin position="2"/>
        <end position="65"/>
    </location>
</feature>
<sequence>MKNITINVSDMQTPHCQTTVSNAITKIAGVQIQYLEAGKVSVFIETDQLENEVIKTIQQAGYTVTPRIK</sequence>
<comment type="caution">
    <text evidence="3">The sequence shown here is derived from an EMBL/GenBank/DDBJ whole genome shotgun (WGS) entry which is preliminary data.</text>
</comment>
<name>A0ABT8CWE0_9FLAO</name>
<dbReference type="InterPro" id="IPR006121">
    <property type="entry name" value="HMA_dom"/>
</dbReference>
<gene>
    <name evidence="2" type="ORF">QW060_15575</name>
    <name evidence="3" type="ORF">QW060_17350</name>
</gene>
<accession>A0ABT8CWE0</accession>
<dbReference type="Gene3D" id="3.30.70.100">
    <property type="match status" value="1"/>
</dbReference>
<evidence type="ECO:0000313" key="3">
    <source>
        <dbReference type="EMBL" id="MDN3708859.1"/>
    </source>
</evidence>
<reference evidence="4" key="2">
    <citation type="journal article" date="2019" name="Int. J. Syst. Evol. Microbiol.">
        <title>The Global Catalogue of Microorganisms (GCM) 10K type strain sequencing project: providing services to taxonomists for standard genome sequencing and annotation.</title>
        <authorList>
            <consortium name="The Broad Institute Genomics Platform"/>
            <consortium name="The Broad Institute Genome Sequencing Center for Infectious Disease"/>
            <person name="Wu L."/>
            <person name="Ma J."/>
        </authorList>
    </citation>
    <scope>NUCLEOTIDE SEQUENCE [LARGE SCALE GENOMIC DNA]</scope>
    <source>
        <strain evidence="4">CECT 7184</strain>
    </source>
</reference>
<keyword evidence="4" id="KW-1185">Reference proteome</keyword>
<dbReference type="EMBL" id="JAUFQU010000001">
    <property type="protein sequence ID" value="MDN3708521.1"/>
    <property type="molecule type" value="Genomic_DNA"/>
</dbReference>
<evidence type="ECO:0000313" key="2">
    <source>
        <dbReference type="EMBL" id="MDN3708521.1"/>
    </source>
</evidence>
<organism evidence="3 4">
    <name type="scientific">Paenimyroides ceti</name>
    <dbReference type="NCBI Taxonomy" id="395087"/>
    <lineage>
        <taxon>Bacteria</taxon>
        <taxon>Pseudomonadati</taxon>
        <taxon>Bacteroidota</taxon>
        <taxon>Flavobacteriia</taxon>
        <taxon>Flavobacteriales</taxon>
        <taxon>Flavobacteriaceae</taxon>
        <taxon>Paenimyroides</taxon>
    </lineage>
</organism>
<dbReference type="SUPFAM" id="SSF55008">
    <property type="entry name" value="HMA, heavy metal-associated domain"/>
    <property type="match status" value="1"/>
</dbReference>
<dbReference type="InterPro" id="IPR036163">
    <property type="entry name" value="HMA_dom_sf"/>
</dbReference>